<dbReference type="Gene3D" id="3.30.450.40">
    <property type="match status" value="1"/>
</dbReference>
<evidence type="ECO:0000256" key="8">
    <source>
        <dbReference type="ARBA" id="ARBA00039401"/>
    </source>
</evidence>
<dbReference type="GO" id="GO:0030295">
    <property type="term" value="F:protein kinase activator activity"/>
    <property type="evidence" value="ECO:0007669"/>
    <property type="project" value="TreeGrafter"/>
</dbReference>
<dbReference type="Pfam" id="PF02518">
    <property type="entry name" value="HATPase_c"/>
    <property type="match status" value="1"/>
</dbReference>
<dbReference type="InterPro" id="IPR003018">
    <property type="entry name" value="GAF"/>
</dbReference>
<protein>
    <recommendedName>
        <fullName evidence="8">Sensor-like histidine kinase SenX3</fullName>
        <ecNumber evidence="3">2.7.13.3</ecNumber>
    </recommendedName>
</protein>
<dbReference type="InterPro" id="IPR005467">
    <property type="entry name" value="His_kinase_dom"/>
</dbReference>
<comment type="subcellular location">
    <subcellularLocation>
        <location evidence="2">Cell membrane</location>
    </subcellularLocation>
</comment>
<comment type="caution">
    <text evidence="10">The sequence shown here is derived from an EMBL/GenBank/DDBJ whole genome shotgun (WGS) entry which is preliminary data.</text>
</comment>
<dbReference type="SMART" id="SM00388">
    <property type="entry name" value="HisKA"/>
    <property type="match status" value="1"/>
</dbReference>
<evidence type="ECO:0000256" key="1">
    <source>
        <dbReference type="ARBA" id="ARBA00000085"/>
    </source>
</evidence>
<dbReference type="Pfam" id="PF01590">
    <property type="entry name" value="GAF"/>
    <property type="match status" value="1"/>
</dbReference>
<evidence type="ECO:0000313" key="11">
    <source>
        <dbReference type="Proteomes" id="UP000619260"/>
    </source>
</evidence>
<dbReference type="InterPro" id="IPR036097">
    <property type="entry name" value="HisK_dim/P_sf"/>
</dbReference>
<dbReference type="InterPro" id="IPR004358">
    <property type="entry name" value="Sig_transdc_His_kin-like_C"/>
</dbReference>
<dbReference type="InterPro" id="IPR003594">
    <property type="entry name" value="HATPase_dom"/>
</dbReference>
<dbReference type="SUPFAM" id="SSF55874">
    <property type="entry name" value="ATPase domain of HSP90 chaperone/DNA topoisomerase II/histidine kinase"/>
    <property type="match status" value="1"/>
</dbReference>
<keyword evidence="6" id="KW-0418">Kinase</keyword>
<feature type="domain" description="Histidine kinase" evidence="9">
    <location>
        <begin position="197"/>
        <end position="408"/>
    </location>
</feature>
<dbReference type="PRINTS" id="PR00344">
    <property type="entry name" value="BCTRLSENSOR"/>
</dbReference>
<keyword evidence="11" id="KW-1185">Reference proteome</keyword>
<dbReference type="PANTHER" id="PTHR42878:SF15">
    <property type="entry name" value="BACTERIOPHYTOCHROME"/>
    <property type="match status" value="1"/>
</dbReference>
<comment type="catalytic activity">
    <reaction evidence="1">
        <text>ATP + protein L-histidine = ADP + protein N-phospho-L-histidine.</text>
        <dbReference type="EC" id="2.7.13.3"/>
    </reaction>
</comment>
<dbReference type="GO" id="GO:0007234">
    <property type="term" value="P:osmosensory signaling via phosphorelay pathway"/>
    <property type="evidence" value="ECO:0007669"/>
    <property type="project" value="TreeGrafter"/>
</dbReference>
<evidence type="ECO:0000256" key="7">
    <source>
        <dbReference type="ARBA" id="ARBA00023012"/>
    </source>
</evidence>
<dbReference type="SUPFAM" id="SSF47384">
    <property type="entry name" value="Homodimeric domain of signal transducing histidine kinase"/>
    <property type="match status" value="1"/>
</dbReference>
<reference evidence="10" key="1">
    <citation type="submission" date="2021-01" db="EMBL/GenBank/DDBJ databases">
        <title>Whole genome shotgun sequence of Virgisporangium aliadipatigenens NBRC 105644.</title>
        <authorList>
            <person name="Komaki H."/>
            <person name="Tamura T."/>
        </authorList>
    </citation>
    <scope>NUCLEOTIDE SEQUENCE</scope>
    <source>
        <strain evidence="10">NBRC 105644</strain>
    </source>
</reference>
<dbReference type="InterPro" id="IPR003661">
    <property type="entry name" value="HisK_dim/P_dom"/>
</dbReference>
<evidence type="ECO:0000256" key="5">
    <source>
        <dbReference type="ARBA" id="ARBA00022679"/>
    </source>
</evidence>
<dbReference type="Gene3D" id="1.10.287.130">
    <property type="match status" value="1"/>
</dbReference>
<keyword evidence="5" id="KW-0808">Transferase</keyword>
<dbReference type="PROSITE" id="PS50109">
    <property type="entry name" value="HIS_KIN"/>
    <property type="match status" value="1"/>
</dbReference>
<dbReference type="SMART" id="SM00065">
    <property type="entry name" value="GAF"/>
    <property type="match status" value="1"/>
</dbReference>
<dbReference type="AlphaFoldDB" id="A0A8J3YLB0"/>
<evidence type="ECO:0000256" key="6">
    <source>
        <dbReference type="ARBA" id="ARBA00022777"/>
    </source>
</evidence>
<evidence type="ECO:0000256" key="2">
    <source>
        <dbReference type="ARBA" id="ARBA00004236"/>
    </source>
</evidence>
<dbReference type="GO" id="GO:0000156">
    <property type="term" value="F:phosphorelay response regulator activity"/>
    <property type="evidence" value="ECO:0007669"/>
    <property type="project" value="TreeGrafter"/>
</dbReference>
<organism evidence="10 11">
    <name type="scientific">Virgisporangium aliadipatigenens</name>
    <dbReference type="NCBI Taxonomy" id="741659"/>
    <lineage>
        <taxon>Bacteria</taxon>
        <taxon>Bacillati</taxon>
        <taxon>Actinomycetota</taxon>
        <taxon>Actinomycetes</taxon>
        <taxon>Micromonosporales</taxon>
        <taxon>Micromonosporaceae</taxon>
        <taxon>Virgisporangium</taxon>
    </lineage>
</organism>
<evidence type="ECO:0000313" key="10">
    <source>
        <dbReference type="EMBL" id="GIJ46402.1"/>
    </source>
</evidence>
<dbReference type="GO" id="GO:0000155">
    <property type="term" value="F:phosphorelay sensor kinase activity"/>
    <property type="evidence" value="ECO:0007669"/>
    <property type="project" value="InterPro"/>
</dbReference>
<evidence type="ECO:0000256" key="3">
    <source>
        <dbReference type="ARBA" id="ARBA00012438"/>
    </source>
</evidence>
<accession>A0A8J3YLB0</accession>
<dbReference type="CDD" id="cd00082">
    <property type="entry name" value="HisKA"/>
    <property type="match status" value="1"/>
</dbReference>
<dbReference type="PANTHER" id="PTHR42878">
    <property type="entry name" value="TWO-COMPONENT HISTIDINE KINASE"/>
    <property type="match status" value="1"/>
</dbReference>
<dbReference type="InterPro" id="IPR050351">
    <property type="entry name" value="BphY/WalK/GraS-like"/>
</dbReference>
<evidence type="ECO:0000256" key="4">
    <source>
        <dbReference type="ARBA" id="ARBA00022553"/>
    </source>
</evidence>
<dbReference type="Proteomes" id="UP000619260">
    <property type="component" value="Unassembled WGS sequence"/>
</dbReference>
<evidence type="ECO:0000259" key="9">
    <source>
        <dbReference type="PROSITE" id="PS50109"/>
    </source>
</evidence>
<dbReference type="Pfam" id="PF00512">
    <property type="entry name" value="HisKA"/>
    <property type="match status" value="1"/>
</dbReference>
<keyword evidence="7" id="KW-0902">Two-component regulatory system</keyword>
<dbReference type="InterPro" id="IPR036890">
    <property type="entry name" value="HATPase_C_sf"/>
</dbReference>
<dbReference type="InterPro" id="IPR029016">
    <property type="entry name" value="GAF-like_dom_sf"/>
</dbReference>
<dbReference type="RefSeq" id="WP_203899933.1">
    <property type="nucleotide sequence ID" value="NZ_BOPF01000010.1"/>
</dbReference>
<dbReference type="SMART" id="SM00387">
    <property type="entry name" value="HATPase_c"/>
    <property type="match status" value="1"/>
</dbReference>
<dbReference type="GO" id="GO:0005886">
    <property type="term" value="C:plasma membrane"/>
    <property type="evidence" value="ECO:0007669"/>
    <property type="project" value="UniProtKB-SubCell"/>
</dbReference>
<proteinExistence type="predicted"/>
<dbReference type="EMBL" id="BOPF01000010">
    <property type="protein sequence ID" value="GIJ46402.1"/>
    <property type="molecule type" value="Genomic_DNA"/>
</dbReference>
<dbReference type="SUPFAM" id="SSF55781">
    <property type="entry name" value="GAF domain-like"/>
    <property type="match status" value="1"/>
</dbReference>
<dbReference type="Gene3D" id="3.30.565.10">
    <property type="entry name" value="Histidine kinase-like ATPase, C-terminal domain"/>
    <property type="match status" value="1"/>
</dbReference>
<dbReference type="EC" id="2.7.13.3" evidence="3"/>
<keyword evidence="4" id="KW-0597">Phosphoprotein</keyword>
<name>A0A8J3YLB0_9ACTN</name>
<sequence>MAAPGFPIPPDEAERLTALHRYDVLTGTPLPDLHSIVELAAYLAGVPTAVINMIDEETQNQIAAVGFKGLITPRSDSMCAITIVEPEPVVLADASNDVRFKDNPWVNGKIADVRFYASNQLREPGGHVLGTLCVFDDRVRELTPEQEEALEKLSRMVVDVLELRRHTELVREALAEVRATGEELARSNAALQEFAGQVSHDLKNPLTGVLGFVATLADMPSVQADPAARMCADRALSSATRMWRTIDDVLSHASAGAAPYLTTVPLEEVADHVIDDVEAAIRSAGASVTVGKLPTVLGDPTQLRILLQNVVSNALKFREPGRACRIDITADVTDESWILRVADNGIGIAPEDRGRVLEMFTRLRPDIEGSGIGLSTVRRIVTAHHAELSIDETPGGGTTISVTLPRRRQAAAPELAAARH</sequence>
<gene>
    <name evidence="10" type="ORF">Val02_32880</name>
</gene>